<accession>A0A838B9X9</accession>
<keyword evidence="2" id="KW-1185">Reference proteome</keyword>
<dbReference type="Proteomes" id="UP000558284">
    <property type="component" value="Unassembled WGS sequence"/>
</dbReference>
<dbReference type="RefSeq" id="WP_181059286.1">
    <property type="nucleotide sequence ID" value="NZ_JACDTY010000009.1"/>
</dbReference>
<sequence>MRGIALINAVGIDIVLKCDLLRGMFEGQCRKPSLVSHSPGRPRLVLASVTQKSLKILARSRHHLAYDAAQPDQVAHGFMIGVGHPDGRQLTGLIEAGEHGGIAAVRLHPIAGLSRDQRRCHHVAPMAEARELAMNAITARVGPIAKRQRLTGTPETVAQLANGASLAISPKYSTDPERPLSATATDIRCL</sequence>
<proteinExistence type="predicted"/>
<reference evidence="1 2" key="1">
    <citation type="submission" date="2020-07" db="EMBL/GenBank/DDBJ databases">
        <title>Definition of the novel symbiovar canariense within Mesorhizobium novociceri, a new species of genus Mesorhizobium nodulating Cicer canariense in the Caldera de Taburiente National Park (La Palma, Canary Islands).</title>
        <authorList>
            <person name="Leon-Barrios M."/>
            <person name="Perez-Yepez J."/>
            <person name="Flores-Felix J.D."/>
            <person name="Ramirez-Baena M.H."/>
            <person name="Pulido-Suarez L."/>
            <person name="Igual J.M."/>
            <person name="Velazquez E."/>
            <person name="Peix A."/>
        </authorList>
    </citation>
    <scope>NUCLEOTIDE SEQUENCE [LARGE SCALE GENOMIC DNA]</scope>
    <source>
        <strain evidence="1 2">CCANP35</strain>
    </source>
</reference>
<dbReference type="EMBL" id="JACDTY010000009">
    <property type="protein sequence ID" value="MBA1142474.1"/>
    <property type="molecule type" value="Genomic_DNA"/>
</dbReference>
<protein>
    <submittedName>
        <fullName evidence="1">Uncharacterized protein</fullName>
    </submittedName>
</protein>
<evidence type="ECO:0000313" key="2">
    <source>
        <dbReference type="Proteomes" id="UP000558284"/>
    </source>
</evidence>
<gene>
    <name evidence="1" type="ORF">H0241_19800</name>
</gene>
<organism evidence="1 2">
    <name type="scientific">Mesorhizobium neociceri</name>
    <dbReference type="NCBI Taxonomy" id="1307853"/>
    <lineage>
        <taxon>Bacteria</taxon>
        <taxon>Pseudomonadati</taxon>
        <taxon>Pseudomonadota</taxon>
        <taxon>Alphaproteobacteria</taxon>
        <taxon>Hyphomicrobiales</taxon>
        <taxon>Phyllobacteriaceae</taxon>
        <taxon>Mesorhizobium</taxon>
    </lineage>
</organism>
<name>A0A838B9X9_9HYPH</name>
<comment type="caution">
    <text evidence="1">The sequence shown here is derived from an EMBL/GenBank/DDBJ whole genome shotgun (WGS) entry which is preliminary data.</text>
</comment>
<evidence type="ECO:0000313" key="1">
    <source>
        <dbReference type="EMBL" id="MBA1142474.1"/>
    </source>
</evidence>
<dbReference type="AlphaFoldDB" id="A0A838B9X9"/>